<protein>
    <submittedName>
        <fullName evidence="1">Uncharacterized protein</fullName>
    </submittedName>
</protein>
<gene>
    <name evidence="1" type="ORF">C1645_732738</name>
</gene>
<keyword evidence="2" id="KW-1185">Reference proteome</keyword>
<accession>A0A397TFL0</accession>
<sequence>MAKKIGCCICETYLNPNNQVIQMNKQKFVNKKEKEHEEKECIEKEYVEENVDKERDVASLSRTASIVLIFFYNQRMNKSSEVFFLYKVYENKLDLHITYLISQNGYFIWGICRNEVSYAVLYEQEKNHKFTPKNQINNNIPKSKLNIIHSVLDFVYYIRDYWAGDLSIGWYTYGRIFAANLLGVLLEKIPTTNNHLESFNNVLKIHQLHKYQNNNHLLQMDI</sequence>
<evidence type="ECO:0000313" key="1">
    <source>
        <dbReference type="EMBL" id="RIA97033.1"/>
    </source>
</evidence>
<dbReference type="OrthoDB" id="2448523at2759"/>
<name>A0A397TFL0_9GLOM</name>
<organism evidence="1 2">
    <name type="scientific">Glomus cerebriforme</name>
    <dbReference type="NCBI Taxonomy" id="658196"/>
    <lineage>
        <taxon>Eukaryota</taxon>
        <taxon>Fungi</taxon>
        <taxon>Fungi incertae sedis</taxon>
        <taxon>Mucoromycota</taxon>
        <taxon>Glomeromycotina</taxon>
        <taxon>Glomeromycetes</taxon>
        <taxon>Glomerales</taxon>
        <taxon>Glomeraceae</taxon>
        <taxon>Glomus</taxon>
    </lineage>
</organism>
<dbReference type="STRING" id="658196.A0A397TFL0"/>
<dbReference type="AlphaFoldDB" id="A0A397TFL0"/>
<dbReference type="EMBL" id="QKYT01000035">
    <property type="protein sequence ID" value="RIA97033.1"/>
    <property type="molecule type" value="Genomic_DNA"/>
</dbReference>
<comment type="caution">
    <text evidence="1">The sequence shown here is derived from an EMBL/GenBank/DDBJ whole genome shotgun (WGS) entry which is preliminary data.</text>
</comment>
<proteinExistence type="predicted"/>
<reference evidence="1 2" key="1">
    <citation type="submission" date="2018-06" db="EMBL/GenBank/DDBJ databases">
        <title>Comparative genomics reveals the genomic features of Rhizophagus irregularis, R. cerebriforme, R. diaphanum and Gigaspora rosea, and their symbiotic lifestyle signature.</title>
        <authorList>
            <person name="Morin E."/>
            <person name="San Clemente H."/>
            <person name="Chen E.C.H."/>
            <person name="De La Providencia I."/>
            <person name="Hainaut M."/>
            <person name="Kuo A."/>
            <person name="Kohler A."/>
            <person name="Murat C."/>
            <person name="Tang N."/>
            <person name="Roy S."/>
            <person name="Loubradou J."/>
            <person name="Henrissat B."/>
            <person name="Grigoriev I.V."/>
            <person name="Corradi N."/>
            <person name="Roux C."/>
            <person name="Martin F.M."/>
        </authorList>
    </citation>
    <scope>NUCLEOTIDE SEQUENCE [LARGE SCALE GENOMIC DNA]</scope>
    <source>
        <strain evidence="1 2">DAOM 227022</strain>
    </source>
</reference>
<dbReference type="Proteomes" id="UP000265703">
    <property type="component" value="Unassembled WGS sequence"/>
</dbReference>
<evidence type="ECO:0000313" key="2">
    <source>
        <dbReference type="Proteomes" id="UP000265703"/>
    </source>
</evidence>